<dbReference type="EMBL" id="BLXT01004638">
    <property type="protein sequence ID" value="GFO16044.1"/>
    <property type="molecule type" value="Genomic_DNA"/>
</dbReference>
<evidence type="ECO:0000313" key="1">
    <source>
        <dbReference type="EMBL" id="GFO16044.1"/>
    </source>
</evidence>
<comment type="caution">
    <text evidence="1">The sequence shown here is derived from an EMBL/GenBank/DDBJ whole genome shotgun (WGS) entry which is preliminary data.</text>
</comment>
<gene>
    <name evidence="1" type="ORF">PoB_004254900</name>
</gene>
<proteinExistence type="predicted"/>
<name>A0AAV4BBD0_9GAST</name>
<dbReference type="AlphaFoldDB" id="A0AAV4BBD0"/>
<accession>A0AAV4BBD0</accession>
<keyword evidence="2" id="KW-1185">Reference proteome</keyword>
<organism evidence="1 2">
    <name type="scientific">Plakobranchus ocellatus</name>
    <dbReference type="NCBI Taxonomy" id="259542"/>
    <lineage>
        <taxon>Eukaryota</taxon>
        <taxon>Metazoa</taxon>
        <taxon>Spiralia</taxon>
        <taxon>Lophotrochozoa</taxon>
        <taxon>Mollusca</taxon>
        <taxon>Gastropoda</taxon>
        <taxon>Heterobranchia</taxon>
        <taxon>Euthyneura</taxon>
        <taxon>Panpulmonata</taxon>
        <taxon>Sacoglossa</taxon>
        <taxon>Placobranchoidea</taxon>
        <taxon>Plakobranchidae</taxon>
        <taxon>Plakobranchus</taxon>
    </lineage>
</organism>
<dbReference type="Proteomes" id="UP000735302">
    <property type="component" value="Unassembled WGS sequence"/>
</dbReference>
<reference evidence="1 2" key="1">
    <citation type="journal article" date="2021" name="Elife">
        <title>Chloroplast acquisition without the gene transfer in kleptoplastic sea slugs, Plakobranchus ocellatus.</title>
        <authorList>
            <person name="Maeda T."/>
            <person name="Takahashi S."/>
            <person name="Yoshida T."/>
            <person name="Shimamura S."/>
            <person name="Takaki Y."/>
            <person name="Nagai Y."/>
            <person name="Toyoda A."/>
            <person name="Suzuki Y."/>
            <person name="Arimoto A."/>
            <person name="Ishii H."/>
            <person name="Satoh N."/>
            <person name="Nishiyama T."/>
            <person name="Hasebe M."/>
            <person name="Maruyama T."/>
            <person name="Minagawa J."/>
            <person name="Obokata J."/>
            <person name="Shigenobu S."/>
        </authorList>
    </citation>
    <scope>NUCLEOTIDE SEQUENCE [LARGE SCALE GENOMIC DNA]</scope>
</reference>
<evidence type="ECO:0000313" key="2">
    <source>
        <dbReference type="Proteomes" id="UP000735302"/>
    </source>
</evidence>
<protein>
    <submittedName>
        <fullName evidence="1">Uncharacterized protein</fullName>
    </submittedName>
</protein>
<sequence length="104" mass="11713">MECFGWWVGQLYNATLGDPKRTSYLCKPILREEIGGRDVDMVRDTGCKGIMMRTAPVVESKLTGQSFVLIKIDNAALLAEKAVIDLNTLRVWIIESVVHPIRHL</sequence>